<reference evidence="1" key="1">
    <citation type="submission" date="2018-06" db="EMBL/GenBank/DDBJ databases">
        <authorList>
            <person name="Zhirakovskaya E."/>
        </authorList>
    </citation>
    <scope>NUCLEOTIDE SEQUENCE</scope>
</reference>
<proteinExistence type="predicted"/>
<sequence length="52" mass="5858">MPDNTPFYINWPTKGHTAVNIPVNASSLSSELLTGTFENTFIFDVMQLQLQQ</sequence>
<name>A0A3B0W3Z3_9ZZZZ</name>
<dbReference type="InterPro" id="IPR017850">
    <property type="entry name" value="Alkaline_phosphatase_core_sf"/>
</dbReference>
<evidence type="ECO:0000313" key="1">
    <source>
        <dbReference type="EMBL" id="VAW50618.1"/>
    </source>
</evidence>
<dbReference type="AlphaFoldDB" id="A0A3B0W3Z3"/>
<dbReference type="EMBL" id="UOFD01000017">
    <property type="protein sequence ID" value="VAW50618.1"/>
    <property type="molecule type" value="Genomic_DNA"/>
</dbReference>
<accession>A0A3B0W3Z3</accession>
<protein>
    <submittedName>
        <fullName evidence="1">Uncharacterized protein</fullName>
    </submittedName>
</protein>
<organism evidence="1">
    <name type="scientific">hydrothermal vent metagenome</name>
    <dbReference type="NCBI Taxonomy" id="652676"/>
    <lineage>
        <taxon>unclassified sequences</taxon>
        <taxon>metagenomes</taxon>
        <taxon>ecological metagenomes</taxon>
    </lineage>
</organism>
<dbReference type="SUPFAM" id="SSF53649">
    <property type="entry name" value="Alkaline phosphatase-like"/>
    <property type="match status" value="1"/>
</dbReference>
<gene>
    <name evidence="1" type="ORF">MNBD_GAMMA06-1692</name>
</gene>